<feature type="signal peptide" evidence="3">
    <location>
        <begin position="1"/>
        <end position="22"/>
    </location>
</feature>
<evidence type="ECO:0000256" key="2">
    <source>
        <dbReference type="SAM" id="Phobius"/>
    </source>
</evidence>
<feature type="compositionally biased region" description="Polar residues" evidence="1">
    <location>
        <begin position="559"/>
        <end position="573"/>
    </location>
</feature>
<keyword evidence="3" id="KW-0732">Signal</keyword>
<accession>A0AA40AIC0</accession>
<name>A0AA40AIC0_9PEZI</name>
<keyword evidence="2" id="KW-1133">Transmembrane helix</keyword>
<organism evidence="4 5">
    <name type="scientific">Lasiosphaeris hirsuta</name>
    <dbReference type="NCBI Taxonomy" id="260670"/>
    <lineage>
        <taxon>Eukaryota</taxon>
        <taxon>Fungi</taxon>
        <taxon>Dikarya</taxon>
        <taxon>Ascomycota</taxon>
        <taxon>Pezizomycotina</taxon>
        <taxon>Sordariomycetes</taxon>
        <taxon>Sordariomycetidae</taxon>
        <taxon>Sordariales</taxon>
        <taxon>Lasiosphaeriaceae</taxon>
        <taxon>Lasiosphaeris</taxon>
    </lineage>
</organism>
<dbReference type="Proteomes" id="UP001172102">
    <property type="component" value="Unassembled WGS sequence"/>
</dbReference>
<gene>
    <name evidence="4" type="ORF">B0H67DRAFT_539358</name>
</gene>
<keyword evidence="2" id="KW-0812">Transmembrane</keyword>
<feature type="region of interest" description="Disordered" evidence="1">
    <location>
        <begin position="533"/>
        <end position="583"/>
    </location>
</feature>
<keyword evidence="2" id="KW-0472">Membrane</keyword>
<evidence type="ECO:0008006" key="6">
    <source>
        <dbReference type="Google" id="ProtNLM"/>
    </source>
</evidence>
<protein>
    <recommendedName>
        <fullName evidence="6">Kelch repeat-containing protein</fullName>
    </recommendedName>
</protein>
<proteinExistence type="predicted"/>
<dbReference type="PANTHER" id="PTHR23244:SF490">
    <property type="entry name" value="KELCH REPEAT PROTEIN"/>
    <property type="match status" value="1"/>
</dbReference>
<evidence type="ECO:0000256" key="1">
    <source>
        <dbReference type="SAM" id="MobiDB-lite"/>
    </source>
</evidence>
<sequence>MRSPQAVSLLAAVLNLTHHVAAEIFDVPSVDNFVRRFSCTSIVLGNYVYIDGGEITQYENGSNTASASNIVNSTLSLDLTTSWTTTEAVLKSSPKAPGPVKGNVVLWADHARNTLYSWGGKWQFGANMKKTELWKFLADGSGGGKWSTEQPSNPSRFNELVPAEFIAFATVNNTGYAIGGQASGWTQLYRGSNQAIPGMLSYNFDTREWTNSTDLSPFHTIAQASAQYVPTFGPGGVVMVMGGSMPDVDRAPSIANSPAQDFQNLTFFDPAASKTYWQVATGEIPPSPRSEFCSAGWQNTDGGYEIFIFGGDNKAVSGYPKYRDAYVLSLPGFVWTKLPEPPAGGRAYHSCVSAGKRQVLSIGGLGDSGSKEKDKAPQGLLVFDMTAMKWVDFYNASLDAYEAPGVIKDWYAKGSLDKVQWSSETVKKMFVEQKQDLPGNGDGDDGTSTEPNKSGTTSTPVAAIAGGVVGGVVALAAIGMVAWFLVRRRRRGANGIANNTDAKDPMHQVLPPMLPGTVTQYPAEVGDSLQYSELSGDGRARPNPEKPSGANGLAELSHNGVQSAQHLKAQSFTAELHGDDVRR</sequence>
<evidence type="ECO:0000313" key="4">
    <source>
        <dbReference type="EMBL" id="KAK0716367.1"/>
    </source>
</evidence>
<dbReference type="PANTHER" id="PTHR23244">
    <property type="entry name" value="KELCH REPEAT DOMAIN"/>
    <property type="match status" value="1"/>
</dbReference>
<feature type="chain" id="PRO_5041226828" description="Kelch repeat-containing protein" evidence="3">
    <location>
        <begin position="23"/>
        <end position="583"/>
    </location>
</feature>
<dbReference type="SUPFAM" id="SSF117281">
    <property type="entry name" value="Kelch motif"/>
    <property type="match status" value="1"/>
</dbReference>
<comment type="caution">
    <text evidence="4">The sequence shown here is derived from an EMBL/GenBank/DDBJ whole genome shotgun (WGS) entry which is preliminary data.</text>
</comment>
<feature type="compositionally biased region" description="Polar residues" evidence="1">
    <location>
        <begin position="448"/>
        <end position="460"/>
    </location>
</feature>
<reference evidence="4" key="1">
    <citation type="submission" date="2023-06" db="EMBL/GenBank/DDBJ databases">
        <title>Genome-scale phylogeny and comparative genomics of the fungal order Sordariales.</title>
        <authorList>
            <consortium name="Lawrence Berkeley National Laboratory"/>
            <person name="Hensen N."/>
            <person name="Bonometti L."/>
            <person name="Westerberg I."/>
            <person name="Brannstrom I.O."/>
            <person name="Guillou S."/>
            <person name="Cros-Aarteil S."/>
            <person name="Calhoun S."/>
            <person name="Haridas S."/>
            <person name="Kuo A."/>
            <person name="Mondo S."/>
            <person name="Pangilinan J."/>
            <person name="Riley R."/>
            <person name="Labutti K."/>
            <person name="Andreopoulos B."/>
            <person name="Lipzen A."/>
            <person name="Chen C."/>
            <person name="Yanf M."/>
            <person name="Daum C."/>
            <person name="Ng V."/>
            <person name="Clum A."/>
            <person name="Steindorff A."/>
            <person name="Ohm R."/>
            <person name="Martin F."/>
            <person name="Silar P."/>
            <person name="Natvig D."/>
            <person name="Lalanne C."/>
            <person name="Gautier V."/>
            <person name="Ament-Velasquez S.L."/>
            <person name="Kruys A."/>
            <person name="Hutchinson M.I."/>
            <person name="Powell A.J."/>
            <person name="Barry K."/>
            <person name="Miller A.N."/>
            <person name="Grigoriev I.V."/>
            <person name="Debuchy R."/>
            <person name="Gladieux P."/>
            <person name="Thoren M.H."/>
            <person name="Johannesson H."/>
        </authorList>
    </citation>
    <scope>NUCLEOTIDE SEQUENCE</scope>
    <source>
        <strain evidence="4">SMH4607-1</strain>
    </source>
</reference>
<dbReference type="InterPro" id="IPR015915">
    <property type="entry name" value="Kelch-typ_b-propeller"/>
</dbReference>
<dbReference type="Gene3D" id="2.120.10.80">
    <property type="entry name" value="Kelch-type beta propeller"/>
    <property type="match status" value="2"/>
</dbReference>
<evidence type="ECO:0000313" key="5">
    <source>
        <dbReference type="Proteomes" id="UP001172102"/>
    </source>
</evidence>
<evidence type="ECO:0000256" key="3">
    <source>
        <dbReference type="SAM" id="SignalP"/>
    </source>
</evidence>
<dbReference type="EMBL" id="JAUKUA010000004">
    <property type="protein sequence ID" value="KAK0716367.1"/>
    <property type="molecule type" value="Genomic_DNA"/>
</dbReference>
<feature type="region of interest" description="Disordered" evidence="1">
    <location>
        <begin position="433"/>
        <end position="460"/>
    </location>
</feature>
<keyword evidence="5" id="KW-1185">Reference proteome</keyword>
<dbReference type="AlphaFoldDB" id="A0AA40AIC0"/>
<feature type="transmembrane region" description="Helical" evidence="2">
    <location>
        <begin position="461"/>
        <end position="486"/>
    </location>
</feature>